<evidence type="ECO:0000256" key="1">
    <source>
        <dbReference type="ARBA" id="ARBA00004651"/>
    </source>
</evidence>
<dbReference type="GO" id="GO:0005886">
    <property type="term" value="C:plasma membrane"/>
    <property type="evidence" value="ECO:0007669"/>
    <property type="project" value="UniProtKB-SubCell"/>
</dbReference>
<feature type="transmembrane region" description="Helical" evidence="3">
    <location>
        <begin position="172"/>
        <end position="198"/>
    </location>
</feature>
<name>A0A8T1TQF0_9STRA</name>
<keyword evidence="3" id="KW-0812">Transmembrane</keyword>
<dbReference type="EMBL" id="JAENGZ010001689">
    <property type="protein sequence ID" value="KAG6946724.1"/>
    <property type="molecule type" value="Genomic_DNA"/>
</dbReference>
<feature type="transmembrane region" description="Helical" evidence="3">
    <location>
        <begin position="58"/>
        <end position="80"/>
    </location>
</feature>
<dbReference type="PANTHER" id="PTHR42865:SF7">
    <property type="entry name" value="PROTON_GLUTAMATE-ASPARTATE SYMPORTER"/>
    <property type="match status" value="1"/>
</dbReference>
<evidence type="ECO:0000313" key="4">
    <source>
        <dbReference type="EMBL" id="KAG6946724.1"/>
    </source>
</evidence>
<comment type="subcellular location">
    <subcellularLocation>
        <location evidence="1">Cell membrane</location>
        <topology evidence="1">Multi-pass membrane protein</topology>
    </subcellularLocation>
</comment>
<sequence>MAINDYQAMEPQTPEKKSFVRKTLTSLTFWILAGMAIGILMGQFAPDFSEKAAPMKNIFLRTVQFIVFPLVFSLTFEKWISHLTPKTWGEMMGGSGSSELLQVLVAAILTGVATSQLKEEPKRLIIDFSRAVLEMMFKFVDIVIWTAPIGVCFAIADAIGSNGLSALGSLGALVATVYVTILLFIVVVFGSVCLMFKINIVEFLVAMREPLIIAFTTATSEAALPKVFDALEKYGVSTHVSGFVVPFGYSFNLDGSTLYLSLASVFCAQASGIDKSIGEQIVMVLMLMISSKGVAGVRSATLIVIASTLDQFDIPSWPVALILGVDWIMDMLRTLTNVMGNCLASVIMAKMENEFRTEEWERLHKNASDEDKMSVMDEKMSHLSAVSAIEEARR</sequence>
<evidence type="ECO:0008006" key="6">
    <source>
        <dbReference type="Google" id="ProtNLM"/>
    </source>
</evidence>
<accession>A0A8T1TQF0</accession>
<reference evidence="4" key="1">
    <citation type="submission" date="2021-01" db="EMBL/GenBank/DDBJ databases">
        <title>Phytophthora aleatoria, a newly-described species from Pinus radiata is distinct from Phytophthora cactorum isolates based on comparative genomics.</title>
        <authorList>
            <person name="Mcdougal R."/>
            <person name="Panda P."/>
            <person name="Williams N."/>
            <person name="Studholme D.J."/>
        </authorList>
    </citation>
    <scope>NUCLEOTIDE SEQUENCE</scope>
    <source>
        <strain evidence="4">NZFS 3830</strain>
    </source>
</reference>
<proteinExistence type="predicted"/>
<dbReference type="InterPro" id="IPR001991">
    <property type="entry name" value="Na-dicarboxylate_symporter"/>
</dbReference>
<keyword evidence="3" id="KW-1133">Transmembrane helix</keyword>
<keyword evidence="2" id="KW-1003">Cell membrane</keyword>
<dbReference type="PANTHER" id="PTHR42865">
    <property type="entry name" value="PROTON/GLUTAMATE-ASPARTATE SYMPORTER"/>
    <property type="match status" value="1"/>
</dbReference>
<keyword evidence="3" id="KW-0472">Membrane</keyword>
<dbReference type="VEuPathDB" id="FungiDB:PC110_g16864"/>
<dbReference type="GO" id="GO:0015293">
    <property type="term" value="F:symporter activity"/>
    <property type="evidence" value="ECO:0007669"/>
    <property type="project" value="UniProtKB-KW"/>
</dbReference>
<evidence type="ECO:0000256" key="2">
    <source>
        <dbReference type="ARBA" id="ARBA00022475"/>
    </source>
</evidence>
<evidence type="ECO:0000256" key="3">
    <source>
        <dbReference type="SAM" id="Phobius"/>
    </source>
</evidence>
<dbReference type="AlphaFoldDB" id="A0A8T1TQF0"/>
<dbReference type="Proteomes" id="UP000688947">
    <property type="component" value="Unassembled WGS sequence"/>
</dbReference>
<dbReference type="OrthoDB" id="5877963at2759"/>
<feature type="transmembrane region" description="Helical" evidence="3">
    <location>
        <begin position="100"/>
        <end position="118"/>
    </location>
</feature>
<protein>
    <recommendedName>
        <fullName evidence="6">Amino acid transporter</fullName>
    </recommendedName>
</protein>
<dbReference type="Pfam" id="PF00375">
    <property type="entry name" value="SDF"/>
    <property type="match status" value="1"/>
</dbReference>
<gene>
    <name evidence="4" type="ORF">JG687_00016549</name>
</gene>
<feature type="transmembrane region" description="Helical" evidence="3">
    <location>
        <begin position="139"/>
        <end position="160"/>
    </location>
</feature>
<feature type="transmembrane region" description="Helical" evidence="3">
    <location>
        <begin position="27"/>
        <end position="46"/>
    </location>
</feature>
<organism evidence="4 5">
    <name type="scientific">Phytophthora cactorum</name>
    <dbReference type="NCBI Taxonomy" id="29920"/>
    <lineage>
        <taxon>Eukaryota</taxon>
        <taxon>Sar</taxon>
        <taxon>Stramenopiles</taxon>
        <taxon>Oomycota</taxon>
        <taxon>Peronosporomycetes</taxon>
        <taxon>Peronosporales</taxon>
        <taxon>Peronosporaceae</taxon>
        <taxon>Phytophthora</taxon>
    </lineage>
</organism>
<comment type="caution">
    <text evidence="4">The sequence shown here is derived from an EMBL/GenBank/DDBJ whole genome shotgun (WGS) entry which is preliminary data.</text>
</comment>
<evidence type="ECO:0000313" key="5">
    <source>
        <dbReference type="Proteomes" id="UP000688947"/>
    </source>
</evidence>